<protein>
    <submittedName>
        <fullName evidence="1">Uncharacterized protein</fullName>
    </submittedName>
</protein>
<reference evidence="1 2" key="1">
    <citation type="submission" date="2014-04" db="EMBL/GenBank/DDBJ databases">
        <authorList>
            <consortium name="DOE Joint Genome Institute"/>
            <person name="Kuo A."/>
            <person name="Kohler A."/>
            <person name="Nagy L.G."/>
            <person name="Floudas D."/>
            <person name="Copeland A."/>
            <person name="Barry K.W."/>
            <person name="Cichocki N."/>
            <person name="Veneault-Fourrey C."/>
            <person name="LaButti K."/>
            <person name="Lindquist E.A."/>
            <person name="Lipzen A."/>
            <person name="Lundell T."/>
            <person name="Morin E."/>
            <person name="Murat C."/>
            <person name="Sun H."/>
            <person name="Tunlid A."/>
            <person name="Henrissat B."/>
            <person name="Grigoriev I.V."/>
            <person name="Hibbett D.S."/>
            <person name="Martin F."/>
            <person name="Nordberg H.P."/>
            <person name="Cantor M.N."/>
            <person name="Hua S.X."/>
        </authorList>
    </citation>
    <scope>NUCLEOTIDE SEQUENCE [LARGE SCALE GENOMIC DNA]</scope>
    <source>
        <strain evidence="1 2">LaAM-08-1</strain>
    </source>
</reference>
<reference evidence="2" key="2">
    <citation type="submission" date="2015-01" db="EMBL/GenBank/DDBJ databases">
        <title>Evolutionary Origins and Diversification of the Mycorrhizal Mutualists.</title>
        <authorList>
            <consortium name="DOE Joint Genome Institute"/>
            <consortium name="Mycorrhizal Genomics Consortium"/>
            <person name="Kohler A."/>
            <person name="Kuo A."/>
            <person name="Nagy L.G."/>
            <person name="Floudas D."/>
            <person name="Copeland A."/>
            <person name="Barry K.W."/>
            <person name="Cichocki N."/>
            <person name="Veneault-Fourrey C."/>
            <person name="LaButti K."/>
            <person name="Lindquist E.A."/>
            <person name="Lipzen A."/>
            <person name="Lundell T."/>
            <person name="Morin E."/>
            <person name="Murat C."/>
            <person name="Riley R."/>
            <person name="Ohm R."/>
            <person name="Sun H."/>
            <person name="Tunlid A."/>
            <person name="Henrissat B."/>
            <person name="Grigoriev I.V."/>
            <person name="Hibbett D.S."/>
            <person name="Martin F."/>
        </authorList>
    </citation>
    <scope>NUCLEOTIDE SEQUENCE [LARGE SCALE GENOMIC DNA]</scope>
    <source>
        <strain evidence="2">LaAM-08-1</strain>
    </source>
</reference>
<organism evidence="1 2">
    <name type="scientific">Laccaria amethystina LaAM-08-1</name>
    <dbReference type="NCBI Taxonomy" id="1095629"/>
    <lineage>
        <taxon>Eukaryota</taxon>
        <taxon>Fungi</taxon>
        <taxon>Dikarya</taxon>
        <taxon>Basidiomycota</taxon>
        <taxon>Agaricomycotina</taxon>
        <taxon>Agaricomycetes</taxon>
        <taxon>Agaricomycetidae</taxon>
        <taxon>Agaricales</taxon>
        <taxon>Agaricineae</taxon>
        <taxon>Hydnangiaceae</taxon>
        <taxon>Laccaria</taxon>
    </lineage>
</organism>
<dbReference type="HOGENOM" id="CLU_2688195_0_0_1"/>
<keyword evidence="2" id="KW-1185">Reference proteome</keyword>
<dbReference type="EMBL" id="KN838759">
    <property type="protein sequence ID" value="KIJ95356.1"/>
    <property type="molecule type" value="Genomic_DNA"/>
</dbReference>
<gene>
    <name evidence="1" type="ORF">K443DRAFT_330043</name>
</gene>
<evidence type="ECO:0000313" key="1">
    <source>
        <dbReference type="EMBL" id="KIJ95356.1"/>
    </source>
</evidence>
<sequence>MPRLTPWSLHSSNYLFNGLFRFHSLGLVNFNFVSRIPLTECSFGAQAFRLVFPCYFGWRSTALLSSIWLLNQVL</sequence>
<evidence type="ECO:0000313" key="2">
    <source>
        <dbReference type="Proteomes" id="UP000054477"/>
    </source>
</evidence>
<proteinExistence type="predicted"/>
<dbReference type="AlphaFoldDB" id="A0A0C9XC77"/>
<name>A0A0C9XC77_9AGAR</name>
<accession>A0A0C9XC77</accession>
<dbReference type="Proteomes" id="UP000054477">
    <property type="component" value="Unassembled WGS sequence"/>
</dbReference>